<proteinExistence type="predicted"/>
<gene>
    <name evidence="1" type="primary">96</name>
    <name evidence="1" type="ORF">SEA_APHELION_96</name>
</gene>
<sequence length="203" mass="22597">MSIADDARAKLEGITPGRWKYSDIIDGLHNVISEMGWDVARCSDGGSGQGERPRRETIAIRNAEFIAAAPDLVRGLLAELDQAIAPDPCDMTHREPFDFAQCRTHDTTFPLGEKCKFDGREPWAVFADEADEQRQLKVRAELSLDRTRGELDAALATTQKVRELADEWERDEAYACGNPSECVRCVSFQRAVIALRRTLGGES</sequence>
<evidence type="ECO:0000313" key="1">
    <source>
        <dbReference type="EMBL" id="QAU06961.1"/>
    </source>
</evidence>
<protein>
    <submittedName>
        <fullName evidence="1">Uncharacterized protein</fullName>
    </submittedName>
</protein>
<name>A0A410TD62_9CAUD</name>
<organism evidence="1 2">
    <name type="scientific">Gordonia phage Aphelion</name>
    <dbReference type="NCBI Taxonomy" id="2507860"/>
    <lineage>
        <taxon>Viruses</taxon>
        <taxon>Duplodnaviria</taxon>
        <taxon>Heunggongvirae</taxon>
        <taxon>Uroviricota</taxon>
        <taxon>Caudoviricetes</taxon>
        <taxon>Smoothievirus</taxon>
        <taxon>Smoothievirus smoothie</taxon>
    </lineage>
</organism>
<dbReference type="Proteomes" id="UP000289168">
    <property type="component" value="Segment"/>
</dbReference>
<dbReference type="EMBL" id="MK376959">
    <property type="protein sequence ID" value="QAU06961.1"/>
    <property type="molecule type" value="Genomic_DNA"/>
</dbReference>
<evidence type="ECO:0000313" key="2">
    <source>
        <dbReference type="Proteomes" id="UP000289168"/>
    </source>
</evidence>
<reference evidence="1 2" key="1">
    <citation type="submission" date="2019-01" db="EMBL/GenBank/DDBJ databases">
        <authorList>
            <person name="Enrique A.G."/>
            <person name="Garlena R.A."/>
            <person name="Russell D.A."/>
            <person name="Pope W.H."/>
            <person name="Jacobs-Sera D."/>
            <person name="Hatfull G.F."/>
        </authorList>
    </citation>
    <scope>NUCLEOTIDE SEQUENCE [LARGE SCALE GENOMIC DNA]</scope>
</reference>
<accession>A0A410TD62</accession>